<dbReference type="Gene3D" id="3.40.630.30">
    <property type="match status" value="1"/>
</dbReference>
<evidence type="ECO:0000259" key="3">
    <source>
        <dbReference type="PROSITE" id="PS51186"/>
    </source>
</evidence>
<dbReference type="Pfam" id="PF00583">
    <property type="entry name" value="Acetyltransf_1"/>
    <property type="match status" value="1"/>
</dbReference>
<dbReference type="InterPro" id="IPR000182">
    <property type="entry name" value="GNAT_dom"/>
</dbReference>
<dbReference type="EMBL" id="UGKR01000003">
    <property type="protein sequence ID" value="STS91015.1"/>
    <property type="molecule type" value="Genomic_DNA"/>
</dbReference>
<dbReference type="PROSITE" id="PS51186">
    <property type="entry name" value="GNAT"/>
    <property type="match status" value="1"/>
</dbReference>
<dbReference type="AlphaFoldDB" id="A0A7H4ML15"/>
<dbReference type="PANTHER" id="PTHR43877:SF2">
    <property type="entry name" value="AMINOALKYLPHOSPHONATE N-ACETYLTRANSFERASE-RELATED"/>
    <property type="match status" value="1"/>
</dbReference>
<protein>
    <submittedName>
        <fullName evidence="4">N-acetyltransferase GCN5</fullName>
    </submittedName>
</protein>
<keyword evidence="2" id="KW-0012">Acyltransferase</keyword>
<comment type="caution">
    <text evidence="4">The sequence shown here is derived from an EMBL/GenBank/DDBJ whole genome shotgun (WGS) entry which is preliminary data.</text>
</comment>
<evidence type="ECO:0000313" key="4">
    <source>
        <dbReference type="EMBL" id="STS91015.1"/>
    </source>
</evidence>
<keyword evidence="1 4" id="KW-0808">Transferase</keyword>
<evidence type="ECO:0000313" key="5">
    <source>
        <dbReference type="Proteomes" id="UP000254545"/>
    </source>
</evidence>
<evidence type="ECO:0000256" key="2">
    <source>
        <dbReference type="ARBA" id="ARBA00023315"/>
    </source>
</evidence>
<feature type="domain" description="N-acetyltransferase" evidence="3">
    <location>
        <begin position="13"/>
        <end position="113"/>
    </location>
</feature>
<accession>A0A7H4ML15</accession>
<evidence type="ECO:0000256" key="1">
    <source>
        <dbReference type="ARBA" id="ARBA00022679"/>
    </source>
</evidence>
<proteinExistence type="predicted"/>
<gene>
    <name evidence="4" type="ORF">NCTC9177_04916</name>
</gene>
<dbReference type="SUPFAM" id="SSF55729">
    <property type="entry name" value="Acyl-CoA N-acyltransferases (Nat)"/>
    <property type="match status" value="1"/>
</dbReference>
<organism evidence="4 5">
    <name type="scientific">Klebsiella variicola</name>
    <dbReference type="NCBI Taxonomy" id="244366"/>
    <lineage>
        <taxon>Bacteria</taxon>
        <taxon>Pseudomonadati</taxon>
        <taxon>Pseudomonadota</taxon>
        <taxon>Gammaproteobacteria</taxon>
        <taxon>Enterobacterales</taxon>
        <taxon>Enterobacteriaceae</taxon>
        <taxon>Klebsiella/Raoultella group</taxon>
        <taxon>Klebsiella</taxon>
        <taxon>Klebsiella pneumoniae complex</taxon>
    </lineage>
</organism>
<dbReference type="InterPro" id="IPR050832">
    <property type="entry name" value="Bact_Acetyltransf"/>
</dbReference>
<dbReference type="Proteomes" id="UP000254545">
    <property type="component" value="Unassembled WGS sequence"/>
</dbReference>
<dbReference type="InterPro" id="IPR016181">
    <property type="entry name" value="Acyl_CoA_acyltransferase"/>
</dbReference>
<name>A0A7H4ML15_KLEVA</name>
<sequence>MSEAFRDISPDAPELQPIISGLFAEYAARYGDYFSRDAEVELTEWYLPPQGLFIVLEREGEIIATGAYKPKDCHTAEIKRIWTHRRLRQQGLAAKVVQELERRAVLAGTAIST</sequence>
<dbReference type="CDD" id="cd04301">
    <property type="entry name" value="NAT_SF"/>
    <property type="match status" value="1"/>
</dbReference>
<dbReference type="PANTHER" id="PTHR43877">
    <property type="entry name" value="AMINOALKYLPHOSPHONATE N-ACETYLTRANSFERASE-RELATED-RELATED"/>
    <property type="match status" value="1"/>
</dbReference>
<dbReference type="GO" id="GO:0016747">
    <property type="term" value="F:acyltransferase activity, transferring groups other than amino-acyl groups"/>
    <property type="evidence" value="ECO:0007669"/>
    <property type="project" value="InterPro"/>
</dbReference>
<reference evidence="4 5" key="1">
    <citation type="submission" date="2018-06" db="EMBL/GenBank/DDBJ databases">
        <authorList>
            <consortium name="Pathogen Informatics"/>
            <person name="Doyle S."/>
        </authorList>
    </citation>
    <scope>NUCLEOTIDE SEQUENCE [LARGE SCALE GENOMIC DNA]</scope>
    <source>
        <strain evidence="4 5">NCTC9177</strain>
    </source>
</reference>